<proteinExistence type="predicted"/>
<evidence type="ECO:0000313" key="3">
    <source>
        <dbReference type="Proteomes" id="UP001152484"/>
    </source>
</evidence>
<reference evidence="2" key="1">
    <citation type="submission" date="2022-07" db="EMBL/GenBank/DDBJ databases">
        <authorList>
            <person name="Macas J."/>
            <person name="Novak P."/>
            <person name="Neumann P."/>
        </authorList>
    </citation>
    <scope>NUCLEOTIDE SEQUENCE</scope>
</reference>
<organism evidence="2 3">
    <name type="scientific">Cuscuta europaea</name>
    <name type="common">European dodder</name>
    <dbReference type="NCBI Taxonomy" id="41803"/>
    <lineage>
        <taxon>Eukaryota</taxon>
        <taxon>Viridiplantae</taxon>
        <taxon>Streptophyta</taxon>
        <taxon>Embryophyta</taxon>
        <taxon>Tracheophyta</taxon>
        <taxon>Spermatophyta</taxon>
        <taxon>Magnoliopsida</taxon>
        <taxon>eudicotyledons</taxon>
        <taxon>Gunneridae</taxon>
        <taxon>Pentapetalae</taxon>
        <taxon>asterids</taxon>
        <taxon>lamiids</taxon>
        <taxon>Solanales</taxon>
        <taxon>Convolvulaceae</taxon>
        <taxon>Cuscuteae</taxon>
        <taxon>Cuscuta</taxon>
        <taxon>Cuscuta subgen. Cuscuta</taxon>
    </lineage>
</organism>
<name>A0A9P0YKF4_CUSEU</name>
<keyword evidence="3" id="KW-1185">Reference proteome</keyword>
<evidence type="ECO:0000313" key="2">
    <source>
        <dbReference type="EMBL" id="CAH9065419.1"/>
    </source>
</evidence>
<dbReference type="EMBL" id="CAMAPE010000005">
    <property type="protein sequence ID" value="CAH9065419.1"/>
    <property type="molecule type" value="Genomic_DNA"/>
</dbReference>
<protein>
    <submittedName>
        <fullName evidence="2">Uncharacterized protein</fullName>
    </submittedName>
</protein>
<accession>A0A9P0YKF4</accession>
<gene>
    <name evidence="2" type="ORF">CEURO_LOCUS2222</name>
</gene>
<evidence type="ECO:0000256" key="1">
    <source>
        <dbReference type="SAM" id="MobiDB-lite"/>
    </source>
</evidence>
<feature type="region of interest" description="Disordered" evidence="1">
    <location>
        <begin position="1"/>
        <end position="25"/>
    </location>
</feature>
<dbReference type="Proteomes" id="UP001152484">
    <property type="component" value="Unassembled WGS sequence"/>
</dbReference>
<comment type="caution">
    <text evidence="2">The sequence shown here is derived from an EMBL/GenBank/DDBJ whole genome shotgun (WGS) entry which is preliminary data.</text>
</comment>
<sequence length="119" mass="13121">MATNSNEPALTPTNSNNNQHAPLVTNYTESAPISATTDFCDPNLYEKFLQFVQAQQSKTASANVVTIAPDDDQTASYCDTKFLGPPYQQLIEFLDILKALQISTQNHLEIHSSSSLQTR</sequence>
<dbReference type="AlphaFoldDB" id="A0A9P0YKF4"/>